<dbReference type="OrthoDB" id="9814580at2"/>
<dbReference type="NCBIfam" id="TIGR00057">
    <property type="entry name" value="L-threonylcarbamoyladenylate synthase"/>
    <property type="match status" value="1"/>
</dbReference>
<dbReference type="Pfam" id="PF01300">
    <property type="entry name" value="Sua5_yciO_yrdC"/>
    <property type="match status" value="1"/>
</dbReference>
<evidence type="ECO:0000259" key="12">
    <source>
        <dbReference type="PROSITE" id="PS51163"/>
    </source>
</evidence>
<dbReference type="GO" id="GO:0005524">
    <property type="term" value="F:ATP binding"/>
    <property type="evidence" value="ECO:0007669"/>
    <property type="project" value="UniProtKB-KW"/>
</dbReference>
<evidence type="ECO:0000256" key="6">
    <source>
        <dbReference type="ARBA" id="ARBA00022694"/>
    </source>
</evidence>
<keyword evidence="7" id="KW-0548">Nucleotidyltransferase</keyword>
<name>A0A5C4MJR1_9ACTN</name>
<dbReference type="PROSITE" id="PS51163">
    <property type="entry name" value="YRDC"/>
    <property type="match status" value="1"/>
</dbReference>
<comment type="catalytic activity">
    <reaction evidence="11">
        <text>L-threonine + hydrogencarbonate + ATP = L-threonylcarbamoyladenylate + diphosphate + H2O</text>
        <dbReference type="Rhea" id="RHEA:36407"/>
        <dbReference type="ChEBI" id="CHEBI:15377"/>
        <dbReference type="ChEBI" id="CHEBI:17544"/>
        <dbReference type="ChEBI" id="CHEBI:30616"/>
        <dbReference type="ChEBI" id="CHEBI:33019"/>
        <dbReference type="ChEBI" id="CHEBI:57926"/>
        <dbReference type="ChEBI" id="CHEBI:73682"/>
        <dbReference type="EC" id="2.7.7.87"/>
    </reaction>
</comment>
<dbReference type="PANTHER" id="PTHR17490:SF16">
    <property type="entry name" value="THREONYLCARBAMOYL-AMP SYNTHASE"/>
    <property type="match status" value="1"/>
</dbReference>
<dbReference type="AlphaFoldDB" id="A0A5C4MJR1"/>
<evidence type="ECO:0000256" key="10">
    <source>
        <dbReference type="ARBA" id="ARBA00029774"/>
    </source>
</evidence>
<dbReference type="EMBL" id="VDFR01000090">
    <property type="protein sequence ID" value="TNC42878.1"/>
    <property type="molecule type" value="Genomic_DNA"/>
</dbReference>
<keyword evidence="9" id="KW-0067">ATP-binding</keyword>
<dbReference type="PANTHER" id="PTHR17490">
    <property type="entry name" value="SUA5"/>
    <property type="match status" value="1"/>
</dbReference>
<dbReference type="EC" id="2.7.7.87" evidence="3"/>
<keyword evidence="8" id="KW-0547">Nucleotide-binding</keyword>
<evidence type="ECO:0000313" key="15">
    <source>
        <dbReference type="Proteomes" id="UP000306740"/>
    </source>
</evidence>
<dbReference type="GO" id="GO:0061710">
    <property type="term" value="F:L-threonylcarbamoyladenylate synthase"/>
    <property type="evidence" value="ECO:0007669"/>
    <property type="project" value="UniProtKB-EC"/>
</dbReference>
<dbReference type="GO" id="GO:0008033">
    <property type="term" value="P:tRNA processing"/>
    <property type="evidence" value="ECO:0007669"/>
    <property type="project" value="UniProtKB-KW"/>
</dbReference>
<gene>
    <name evidence="14" type="ORF">FHE65_19425</name>
    <name evidence="13" type="ORF">FHE65_19730</name>
</gene>
<evidence type="ECO:0000256" key="11">
    <source>
        <dbReference type="ARBA" id="ARBA00048366"/>
    </source>
</evidence>
<comment type="caution">
    <text evidence="14">The sequence shown here is derived from an EMBL/GenBank/DDBJ whole genome shotgun (WGS) entry which is preliminary data.</text>
</comment>
<keyword evidence="5" id="KW-0808">Transferase</keyword>
<proteinExistence type="inferred from homology"/>
<protein>
    <recommendedName>
        <fullName evidence="10">L-threonylcarbamoyladenylate synthase</fullName>
        <ecNumber evidence="3">2.7.7.87</ecNumber>
    </recommendedName>
    <alternativeName>
        <fullName evidence="10">L-threonylcarbamoyladenylate synthase</fullName>
    </alternativeName>
</protein>
<dbReference type="SUPFAM" id="SSF55821">
    <property type="entry name" value="YrdC/RibB"/>
    <property type="match status" value="1"/>
</dbReference>
<evidence type="ECO:0000256" key="4">
    <source>
        <dbReference type="ARBA" id="ARBA00022490"/>
    </source>
</evidence>
<dbReference type="GO" id="GO:0006450">
    <property type="term" value="P:regulation of translational fidelity"/>
    <property type="evidence" value="ECO:0007669"/>
    <property type="project" value="TreeGrafter"/>
</dbReference>
<evidence type="ECO:0000256" key="8">
    <source>
        <dbReference type="ARBA" id="ARBA00022741"/>
    </source>
</evidence>
<evidence type="ECO:0000313" key="13">
    <source>
        <dbReference type="EMBL" id="TNC42878.1"/>
    </source>
</evidence>
<evidence type="ECO:0000256" key="9">
    <source>
        <dbReference type="ARBA" id="ARBA00022840"/>
    </source>
</evidence>
<dbReference type="GO" id="GO:0005737">
    <property type="term" value="C:cytoplasm"/>
    <property type="evidence" value="ECO:0007669"/>
    <property type="project" value="UniProtKB-SubCell"/>
</dbReference>
<comment type="subcellular location">
    <subcellularLocation>
        <location evidence="1">Cytoplasm</location>
    </subcellularLocation>
</comment>
<dbReference type="InterPro" id="IPR050156">
    <property type="entry name" value="TC-AMP_synthase_SUA5"/>
</dbReference>
<dbReference type="Gene3D" id="3.90.870.10">
    <property type="entry name" value="DHBP synthase"/>
    <property type="match status" value="1"/>
</dbReference>
<dbReference type="InterPro" id="IPR017945">
    <property type="entry name" value="DHBP_synth_RibB-like_a/b_dom"/>
</dbReference>
<sequence>MALVTERFSCVGDDDEREAGLEAARAALQSEKLVVTPTDTVYGIAADAFSPDAVAALLAAKGRGRHMPPPVLVASTTTLDALATRLEPYVYTMVEALWPGPLTVICHQQDSLAWDLGETRGTVAVRMPDEAITRALLTRTGPLAVSSANLTGHPAATTVDEAEEQLGDSVAVYLDGGPAGSGVPSTIVDCTGERPRIVRPGAVTAARLAELGLEVA</sequence>
<dbReference type="Proteomes" id="UP000306740">
    <property type="component" value="Unassembled WGS sequence"/>
</dbReference>
<evidence type="ECO:0000256" key="5">
    <source>
        <dbReference type="ARBA" id="ARBA00022679"/>
    </source>
</evidence>
<dbReference type="EMBL" id="VDFR01000089">
    <property type="protein sequence ID" value="TNC43038.1"/>
    <property type="molecule type" value="Genomic_DNA"/>
</dbReference>
<dbReference type="GO" id="GO:0003725">
    <property type="term" value="F:double-stranded RNA binding"/>
    <property type="evidence" value="ECO:0007669"/>
    <property type="project" value="InterPro"/>
</dbReference>
<keyword evidence="6" id="KW-0819">tRNA processing</keyword>
<feature type="domain" description="YrdC-like" evidence="12">
    <location>
        <begin position="18"/>
        <end position="203"/>
    </location>
</feature>
<reference evidence="14 15" key="1">
    <citation type="submission" date="2019-05" db="EMBL/GenBank/DDBJ databases">
        <title>Mumia sp. nov., isolated from the intestinal contents of plateau pika (Ochotona curzoniae) in the Qinghai-Tibet plateau of China.</title>
        <authorList>
            <person name="Tian Z."/>
        </authorList>
    </citation>
    <scope>NUCLEOTIDE SEQUENCE [LARGE SCALE GENOMIC DNA]</scope>
    <source>
        <strain evidence="15">527</strain>
        <strain evidence="14">Z527</strain>
    </source>
</reference>
<evidence type="ECO:0000256" key="2">
    <source>
        <dbReference type="ARBA" id="ARBA00007663"/>
    </source>
</evidence>
<evidence type="ECO:0000256" key="3">
    <source>
        <dbReference type="ARBA" id="ARBA00012584"/>
    </source>
</evidence>
<evidence type="ECO:0000256" key="1">
    <source>
        <dbReference type="ARBA" id="ARBA00004496"/>
    </source>
</evidence>
<evidence type="ECO:0000313" key="14">
    <source>
        <dbReference type="EMBL" id="TNC43038.1"/>
    </source>
</evidence>
<organism evidence="14 15">
    <name type="scientific">Mumia zhuanghuii</name>
    <dbReference type="NCBI Taxonomy" id="2585211"/>
    <lineage>
        <taxon>Bacteria</taxon>
        <taxon>Bacillati</taxon>
        <taxon>Actinomycetota</taxon>
        <taxon>Actinomycetes</taxon>
        <taxon>Propionibacteriales</taxon>
        <taxon>Nocardioidaceae</taxon>
        <taxon>Mumia</taxon>
    </lineage>
</organism>
<keyword evidence="4" id="KW-0963">Cytoplasm</keyword>
<evidence type="ECO:0000256" key="7">
    <source>
        <dbReference type="ARBA" id="ARBA00022695"/>
    </source>
</evidence>
<accession>A0A5C4MJR1</accession>
<dbReference type="GO" id="GO:0000049">
    <property type="term" value="F:tRNA binding"/>
    <property type="evidence" value="ECO:0007669"/>
    <property type="project" value="TreeGrafter"/>
</dbReference>
<dbReference type="InterPro" id="IPR006070">
    <property type="entry name" value="Sua5-like_dom"/>
</dbReference>
<comment type="similarity">
    <text evidence="2">Belongs to the SUA5 family.</text>
</comment>